<feature type="compositionally biased region" description="Low complexity" evidence="11">
    <location>
        <begin position="801"/>
        <end position="818"/>
    </location>
</feature>
<dbReference type="RefSeq" id="XP_031853383.1">
    <property type="nucleotide sequence ID" value="XM_031997492.1"/>
</dbReference>
<feature type="transmembrane region" description="Helical" evidence="12">
    <location>
        <begin position="936"/>
        <end position="956"/>
    </location>
</feature>
<dbReference type="GO" id="GO:0071555">
    <property type="term" value="P:cell wall organization"/>
    <property type="evidence" value="ECO:0007669"/>
    <property type="project" value="UniProtKB-KW"/>
</dbReference>
<dbReference type="EMBL" id="CABVLU010000002">
    <property type="protein sequence ID" value="VVT50470.1"/>
    <property type="molecule type" value="Genomic_DNA"/>
</dbReference>
<feature type="transmembrane region" description="Helical" evidence="12">
    <location>
        <begin position="1064"/>
        <end position="1083"/>
    </location>
</feature>
<evidence type="ECO:0000256" key="7">
    <source>
        <dbReference type="ARBA" id="ARBA00022989"/>
    </source>
</evidence>
<dbReference type="InterPro" id="IPR004835">
    <property type="entry name" value="Chitin_synth"/>
</dbReference>
<evidence type="ECO:0000259" key="13">
    <source>
        <dbReference type="Pfam" id="PF08407"/>
    </source>
</evidence>
<keyword evidence="9" id="KW-0961">Cell wall biogenesis/degradation</keyword>
<evidence type="ECO:0000313" key="14">
    <source>
        <dbReference type="EMBL" id="VVT50470.1"/>
    </source>
</evidence>
<comment type="similarity">
    <text evidence="10">Belongs to the chitin synthase family. Class III subfamily.</text>
</comment>
<feature type="region of interest" description="Disordered" evidence="11">
    <location>
        <begin position="145"/>
        <end position="164"/>
    </location>
</feature>
<feature type="compositionally biased region" description="Low complexity" evidence="11">
    <location>
        <begin position="1"/>
        <end position="20"/>
    </location>
</feature>
<evidence type="ECO:0000256" key="8">
    <source>
        <dbReference type="ARBA" id="ARBA00023136"/>
    </source>
</evidence>
<dbReference type="GeneID" id="43581592"/>
<dbReference type="GO" id="GO:0004100">
    <property type="term" value="F:chitin synthase activity"/>
    <property type="evidence" value="ECO:0007669"/>
    <property type="project" value="UniProtKB-EC"/>
</dbReference>
<keyword evidence="3" id="KW-1003">Cell membrane</keyword>
<evidence type="ECO:0000256" key="9">
    <source>
        <dbReference type="ARBA" id="ARBA00023316"/>
    </source>
</evidence>
<dbReference type="Pfam" id="PF08407">
    <property type="entry name" value="Chitin_synth_1N"/>
    <property type="match status" value="1"/>
</dbReference>
<dbReference type="GO" id="GO:0005886">
    <property type="term" value="C:plasma membrane"/>
    <property type="evidence" value="ECO:0007669"/>
    <property type="project" value="UniProtKB-SubCell"/>
</dbReference>
<feature type="compositionally biased region" description="Basic and acidic residues" evidence="11">
    <location>
        <begin position="40"/>
        <end position="62"/>
    </location>
</feature>
<keyword evidence="6 12" id="KW-0812">Transmembrane</keyword>
<evidence type="ECO:0000256" key="2">
    <source>
        <dbReference type="ARBA" id="ARBA00012543"/>
    </source>
</evidence>
<feature type="compositionally biased region" description="Low complexity" evidence="11">
    <location>
        <begin position="111"/>
        <end position="125"/>
    </location>
</feature>
<evidence type="ECO:0000256" key="3">
    <source>
        <dbReference type="ARBA" id="ARBA00022475"/>
    </source>
</evidence>
<keyword evidence="5" id="KW-0808">Transferase</keyword>
<dbReference type="Pfam" id="PF01644">
    <property type="entry name" value="Chitin_synth_1"/>
    <property type="match status" value="1"/>
</dbReference>
<feature type="transmembrane region" description="Helical" evidence="12">
    <location>
        <begin position="1103"/>
        <end position="1127"/>
    </location>
</feature>
<dbReference type="AlphaFoldDB" id="A0A5E8BFZ5"/>
<accession>A0A5E8BFZ5</accession>
<proteinExistence type="inferred from homology"/>
<feature type="compositionally biased region" description="Low complexity" evidence="11">
    <location>
        <begin position="63"/>
        <end position="74"/>
    </location>
</feature>
<dbReference type="PANTHER" id="PTHR22914">
    <property type="entry name" value="CHITIN SYNTHASE"/>
    <property type="match status" value="1"/>
</dbReference>
<keyword evidence="15" id="KW-1185">Reference proteome</keyword>
<feature type="region of interest" description="Disordered" evidence="11">
    <location>
        <begin position="796"/>
        <end position="818"/>
    </location>
</feature>
<organism evidence="14 15">
    <name type="scientific">Magnusiomyces paraingens</name>
    <dbReference type="NCBI Taxonomy" id="2606893"/>
    <lineage>
        <taxon>Eukaryota</taxon>
        <taxon>Fungi</taxon>
        <taxon>Dikarya</taxon>
        <taxon>Ascomycota</taxon>
        <taxon>Saccharomycotina</taxon>
        <taxon>Dipodascomycetes</taxon>
        <taxon>Dipodascales</taxon>
        <taxon>Dipodascaceae</taxon>
        <taxon>Magnusiomyces</taxon>
    </lineage>
</organism>
<comment type="subcellular location">
    <subcellularLocation>
        <location evidence="1">Cell membrane</location>
        <topology evidence="1">Multi-pass membrane protein</topology>
    </subcellularLocation>
</comment>
<evidence type="ECO:0000256" key="5">
    <source>
        <dbReference type="ARBA" id="ARBA00022679"/>
    </source>
</evidence>
<dbReference type="Proteomes" id="UP000398389">
    <property type="component" value="Unassembled WGS sequence"/>
</dbReference>
<feature type="region of interest" description="Disordered" evidence="11">
    <location>
        <begin position="1"/>
        <end position="134"/>
    </location>
</feature>
<feature type="region of interest" description="Disordered" evidence="11">
    <location>
        <begin position="198"/>
        <end position="250"/>
    </location>
</feature>
<feature type="compositionally biased region" description="Polar residues" evidence="11">
    <location>
        <begin position="227"/>
        <end position="250"/>
    </location>
</feature>
<reference evidence="14 15" key="1">
    <citation type="submission" date="2019-09" db="EMBL/GenBank/DDBJ databases">
        <authorList>
            <person name="Brejova B."/>
        </authorList>
    </citation>
    <scope>NUCLEOTIDE SEQUENCE [LARGE SCALE GENOMIC DNA]</scope>
</reference>
<dbReference type="SUPFAM" id="SSF53448">
    <property type="entry name" value="Nucleotide-diphospho-sugar transferases"/>
    <property type="match status" value="1"/>
</dbReference>
<feature type="compositionally biased region" description="Pro residues" evidence="11">
    <location>
        <begin position="75"/>
        <end position="84"/>
    </location>
</feature>
<evidence type="ECO:0000256" key="1">
    <source>
        <dbReference type="ARBA" id="ARBA00004651"/>
    </source>
</evidence>
<feature type="domain" description="Chitin synthase N-terminal" evidence="13">
    <location>
        <begin position="331"/>
        <end position="402"/>
    </location>
</feature>
<dbReference type="CDD" id="cd04190">
    <property type="entry name" value="Chitin_synth_C"/>
    <property type="match status" value="1"/>
</dbReference>
<protein>
    <recommendedName>
        <fullName evidence="2">chitin synthase</fullName>
        <ecNumber evidence="2">2.4.1.16</ecNumber>
    </recommendedName>
</protein>
<dbReference type="InterPro" id="IPR029044">
    <property type="entry name" value="Nucleotide-diphossugar_trans"/>
</dbReference>
<sequence length="1138" mass="128434">MDPNNPNNNNSFDPNAQNNNYNEYPGQDDQQQQQQQQQHQQHDDYVHQLEQQQHEEMLREQQQEQQQFSTTTTPTPLPPQPPLPVQHHDTPTPYPDTEYRTPYPVNDPFNPSESSLRVSPSPSNPFGDNSAVSPIIHRPEPHLAVPDASIYPQSDSRRSSLAPTESYQLYDLGVSGGMEDPYNADYENSDHVPLRNTTAQGNHLPYPDNANTGSGGGFMNRIRSTRRPGNNAFSNSQYSNIPPQISSMTPFSENDGEIPLTFNTGFRDLPDYSTSAYPQGNAYFPYPIQDSSFPGVQLSMPDPNALPQEDLIEESWNMRQQMEPANVENYTKKQVNLVNGIYSVEFPVPTPVKSAVEEKYLNLEAGSTEFTHMRYTACTCDPDEFKDQNYTLRAAEAGRRTELLIAVTYYSEDKVLTARTLTGIMKNIHHFCADKSEFWRNQNGEPWEKIVVTLIMDGIKPCRKDVLDVLASMGVYQDVMKNPINDKQTVAHIFEYTSQVCFTPDLEVITPSEGSSSKYTIPPIQYVLCIKQENSKKINSHRWLFNAFGSVLNPKVCVLIDAGTRPSSRAIVHLWRAFYNNQNVGGACGEIHAMLGKRGKDLLNPLIAAQNFEYKLSNQLDKPLEDTFGFISVLPGAFSAYRFEAIQGRPLEQYFRGDHSLADRLGDKGLNGMNIFKRNMFLAEDRILCFEITFKAKEKWHLKYVKASKAETDVPEVIDEFISQRRRWINGSFAATLYSMMHFGQIYRTGHNLLRTFFMHIQLFYNFINIIMTWFSLASYYLTTTIILELAANPNNEKESSTSSSSTDSTSTDSTSTDSTTTAAKFLARGIQVGLSNLFERDTTAKPFPFSNYRVSLSIALVIRFIYMLMIIISFLLALGNRPKGAKKQFTFLFIIFGIIQFYALIVAIYLCVNAFATSTDAFFTTASLYGNARLLVIIALVSTYGLYIYAGIIYLDPWHLIHSFIQYSFIMPSFTTVINVFAFCNWHDVSWGTKGADKADHLPAAKSETTEDGETEVVVTYERPQDDIDTNFLAVMKRAQEPYPKDNNDAKKKPDPDDESKTFRTNLIILWILCNVVLAAALTSQSVTSIGFSGTTSRSSVYFFILIVITAAMAGFRMIGCTIFVLKSAISRGFGKK</sequence>
<dbReference type="OrthoDB" id="26569at2759"/>
<evidence type="ECO:0000256" key="10">
    <source>
        <dbReference type="ARBA" id="ARBA00038055"/>
    </source>
</evidence>
<evidence type="ECO:0000256" key="4">
    <source>
        <dbReference type="ARBA" id="ARBA00022676"/>
    </source>
</evidence>
<keyword evidence="7 12" id="KW-1133">Transmembrane helix</keyword>
<feature type="compositionally biased region" description="Polar residues" evidence="11">
    <location>
        <begin position="151"/>
        <end position="164"/>
    </location>
</feature>
<keyword evidence="8 12" id="KW-0472">Membrane</keyword>
<dbReference type="PANTHER" id="PTHR22914:SF11">
    <property type="entry name" value="CHITIN SYNTHASE B"/>
    <property type="match status" value="1"/>
</dbReference>
<name>A0A5E8BFZ5_9ASCO</name>
<feature type="transmembrane region" description="Helical" evidence="12">
    <location>
        <begin position="857"/>
        <end position="879"/>
    </location>
</feature>
<evidence type="ECO:0000256" key="11">
    <source>
        <dbReference type="SAM" id="MobiDB-lite"/>
    </source>
</evidence>
<evidence type="ECO:0000256" key="12">
    <source>
        <dbReference type="SAM" id="Phobius"/>
    </source>
</evidence>
<gene>
    <name evidence="14" type="ORF">SAPINGB_P002774</name>
</gene>
<dbReference type="InterPro" id="IPR013616">
    <property type="entry name" value="Chitin_synth_N"/>
</dbReference>
<feature type="compositionally biased region" description="Low complexity" evidence="11">
    <location>
        <begin position="27"/>
        <end position="39"/>
    </location>
</feature>
<feature type="transmembrane region" description="Helical" evidence="12">
    <location>
        <begin position="767"/>
        <end position="788"/>
    </location>
</feature>
<dbReference type="EC" id="2.4.1.16" evidence="2"/>
<dbReference type="GO" id="GO:0006031">
    <property type="term" value="P:chitin biosynthetic process"/>
    <property type="evidence" value="ECO:0007669"/>
    <property type="project" value="TreeGrafter"/>
</dbReference>
<evidence type="ECO:0000256" key="6">
    <source>
        <dbReference type="ARBA" id="ARBA00022692"/>
    </source>
</evidence>
<keyword evidence="4" id="KW-0328">Glycosyltransferase</keyword>
<dbReference type="GO" id="GO:0030428">
    <property type="term" value="C:cell septum"/>
    <property type="evidence" value="ECO:0007669"/>
    <property type="project" value="TreeGrafter"/>
</dbReference>
<feature type="transmembrane region" description="Helical" evidence="12">
    <location>
        <begin position="891"/>
        <end position="916"/>
    </location>
</feature>
<evidence type="ECO:0000313" key="15">
    <source>
        <dbReference type="Proteomes" id="UP000398389"/>
    </source>
</evidence>